<dbReference type="GeneTree" id="ENSGT00390000014879"/>
<feature type="transmembrane region" description="Helical" evidence="17">
    <location>
        <begin position="214"/>
        <end position="240"/>
    </location>
</feature>
<evidence type="ECO:0000256" key="1">
    <source>
        <dbReference type="ARBA" id="ARBA00004424"/>
    </source>
</evidence>
<proteinExistence type="inferred from homology"/>
<dbReference type="GO" id="GO:0035435">
    <property type="term" value="P:phosphate ion transmembrane transport"/>
    <property type="evidence" value="ECO:0007669"/>
    <property type="project" value="TreeGrafter"/>
</dbReference>
<feature type="transmembrane region" description="Helical" evidence="17">
    <location>
        <begin position="145"/>
        <end position="166"/>
    </location>
</feature>
<evidence type="ECO:0000256" key="8">
    <source>
        <dbReference type="ARBA" id="ARBA00022847"/>
    </source>
</evidence>
<reference evidence="19" key="1">
    <citation type="submission" date="2025-08" db="UniProtKB">
        <authorList>
            <consortium name="Ensembl"/>
        </authorList>
    </citation>
    <scope>IDENTIFICATION</scope>
</reference>
<keyword evidence="13" id="KW-0675">Receptor</keyword>
<dbReference type="AlphaFoldDB" id="A0A673WTZ0"/>
<evidence type="ECO:0000256" key="6">
    <source>
        <dbReference type="ARBA" id="ARBA00022592"/>
    </source>
</evidence>
<feature type="transmembrane region" description="Helical" evidence="17">
    <location>
        <begin position="482"/>
        <end position="509"/>
    </location>
</feature>
<evidence type="ECO:0000256" key="17">
    <source>
        <dbReference type="RuleBase" id="RU363058"/>
    </source>
</evidence>
<keyword evidence="9 17" id="KW-1133">Transmembrane helix</keyword>
<name>A0A673WTZ0_SALTR</name>
<dbReference type="PANTHER" id="PTHR11101:SF83">
    <property type="entry name" value="SODIUM-DEPENDENT PHOSPHATE TRANSPORTER 2"/>
    <property type="match status" value="1"/>
</dbReference>
<keyword evidence="15" id="KW-0739">Sodium transport</keyword>
<protein>
    <recommendedName>
        <fullName evidence="17">Phosphate transporter</fullName>
    </recommendedName>
</protein>
<dbReference type="GO" id="GO:0016324">
    <property type="term" value="C:apical plasma membrane"/>
    <property type="evidence" value="ECO:0007669"/>
    <property type="project" value="UniProtKB-SubCell"/>
</dbReference>
<evidence type="ECO:0000256" key="13">
    <source>
        <dbReference type="ARBA" id="ARBA00023170"/>
    </source>
</evidence>
<dbReference type="InterPro" id="IPR001204">
    <property type="entry name" value="Phos_transporter"/>
</dbReference>
<evidence type="ECO:0000256" key="9">
    <source>
        <dbReference type="ARBA" id="ARBA00022989"/>
    </source>
</evidence>
<evidence type="ECO:0000256" key="11">
    <source>
        <dbReference type="ARBA" id="ARBA00023065"/>
    </source>
</evidence>
<evidence type="ECO:0000256" key="16">
    <source>
        <dbReference type="ARBA" id="ARBA00035083"/>
    </source>
</evidence>
<organism evidence="19 20">
    <name type="scientific">Salmo trutta</name>
    <name type="common">Brown trout</name>
    <dbReference type="NCBI Taxonomy" id="8032"/>
    <lineage>
        <taxon>Eukaryota</taxon>
        <taxon>Metazoa</taxon>
        <taxon>Chordata</taxon>
        <taxon>Craniata</taxon>
        <taxon>Vertebrata</taxon>
        <taxon>Euteleostomi</taxon>
        <taxon>Actinopterygii</taxon>
        <taxon>Neopterygii</taxon>
        <taxon>Teleostei</taxon>
        <taxon>Protacanthopterygii</taxon>
        <taxon>Salmoniformes</taxon>
        <taxon>Salmonidae</taxon>
        <taxon>Salmoninae</taxon>
        <taxon>Salmo</taxon>
    </lineage>
</organism>
<comment type="subunit">
    <text evidence="3">Homodimer.</text>
</comment>
<evidence type="ECO:0000256" key="14">
    <source>
        <dbReference type="ARBA" id="ARBA00023180"/>
    </source>
</evidence>
<feature type="region of interest" description="Disordered" evidence="18">
    <location>
        <begin position="288"/>
        <end position="313"/>
    </location>
</feature>
<evidence type="ECO:0000256" key="4">
    <source>
        <dbReference type="ARBA" id="ARBA00022448"/>
    </source>
</evidence>
<dbReference type="GO" id="GO:0015293">
    <property type="term" value="F:symporter activity"/>
    <property type="evidence" value="ECO:0007669"/>
    <property type="project" value="UniProtKB-KW"/>
</dbReference>
<feature type="transmembrane region" description="Helical" evidence="17">
    <location>
        <begin position="87"/>
        <end position="106"/>
    </location>
</feature>
<feature type="transmembrane region" description="Helical" evidence="17">
    <location>
        <begin position="372"/>
        <end position="389"/>
    </location>
</feature>
<dbReference type="Ensembl" id="ENSSTUT00000016379.1">
    <property type="protein sequence ID" value="ENSSTUP00000015520.1"/>
    <property type="gene ID" value="ENSSTUG00000007136.1"/>
</dbReference>
<keyword evidence="8" id="KW-0769">Symport</keyword>
<dbReference type="Proteomes" id="UP000472277">
    <property type="component" value="Chromosome 27"/>
</dbReference>
<reference evidence="19" key="2">
    <citation type="submission" date="2025-09" db="UniProtKB">
        <authorList>
            <consortium name="Ensembl"/>
        </authorList>
    </citation>
    <scope>IDENTIFICATION</scope>
</reference>
<evidence type="ECO:0000256" key="2">
    <source>
        <dbReference type="ARBA" id="ARBA00009916"/>
    </source>
</evidence>
<gene>
    <name evidence="19" type="primary">SLC20A2</name>
    <name evidence="19" type="synonym">LOC115165111</name>
</gene>
<keyword evidence="11" id="KW-0406">Ion transport</keyword>
<comment type="similarity">
    <text evidence="2 17">Belongs to the inorganic phosphate transporter (PiT) (TC 2.A.20) family.</text>
</comment>
<accession>A0A673WTZ0</accession>
<keyword evidence="5" id="KW-1003">Cell membrane</keyword>
<evidence type="ECO:0000256" key="18">
    <source>
        <dbReference type="SAM" id="MobiDB-lite"/>
    </source>
</evidence>
<dbReference type="GO" id="GO:0005315">
    <property type="term" value="F:phosphate transmembrane transporter activity"/>
    <property type="evidence" value="ECO:0007669"/>
    <property type="project" value="InterPro"/>
</dbReference>
<evidence type="ECO:0000256" key="12">
    <source>
        <dbReference type="ARBA" id="ARBA00023136"/>
    </source>
</evidence>
<evidence type="ECO:0000256" key="7">
    <source>
        <dbReference type="ARBA" id="ARBA00022692"/>
    </source>
</evidence>
<evidence type="ECO:0000313" key="19">
    <source>
        <dbReference type="Ensembl" id="ENSSTUP00000015520.1"/>
    </source>
</evidence>
<comment type="subcellular location">
    <subcellularLocation>
        <location evidence="1">Apical cell membrane</location>
        <topology evidence="1">Multi-pass membrane protein</topology>
    </subcellularLocation>
    <subcellularLocation>
        <location evidence="17">Membrane</location>
        <topology evidence="17">Multi-pass membrane protein</topology>
    </subcellularLocation>
</comment>
<keyword evidence="7 17" id="KW-0812">Transmembrane</keyword>
<dbReference type="GO" id="GO:0006814">
    <property type="term" value="P:sodium ion transport"/>
    <property type="evidence" value="ECO:0007669"/>
    <property type="project" value="UniProtKB-KW"/>
</dbReference>
<evidence type="ECO:0000256" key="3">
    <source>
        <dbReference type="ARBA" id="ARBA00011738"/>
    </source>
</evidence>
<keyword evidence="10" id="KW-0915">Sodium</keyword>
<evidence type="ECO:0000313" key="20">
    <source>
        <dbReference type="Proteomes" id="UP000472277"/>
    </source>
</evidence>
<keyword evidence="20" id="KW-1185">Reference proteome</keyword>
<dbReference type="OMA" id="TLKWYHV"/>
<evidence type="ECO:0000256" key="10">
    <source>
        <dbReference type="ARBA" id="ARBA00023053"/>
    </source>
</evidence>
<keyword evidence="6 17" id="KW-0592">Phosphate transport</keyword>
<sequence>MVDLQEYLWMVILGFVIAFILAFSVGANDVANSFGTAVGSGVVTLKQACILASIFETLGSMLLGAKVGETIRKGIIDVNLYNETVPVLMAGEVSAMVGSAIWQLIASFLKLPISGTHCIVGSTIGFSMVAIGTKGVQWMQLVKIVASWFISPLLSGMMSGFLFFLIRHFILNQDDPVPNGLRALPVFYASTIGINAFSILYTGAPLLGLEMLPVWAIALITLAGALVCAAVVWFAVCPWMRRKIASRIKKERAALSRISDESLEQIPEEEEEELPVFKELPGAKGTDDAVLPLTGGTGGESRRGESTGELNSLANGGTVLPKGRVYGRTHSMTNGTLSMSKSPLSNGSFTFGGEHIRSDGQVYHTVHKDSGLYKDLNAIGPLVALWMIYEQGGVMQDAATPIWLLFYGGVGICCGLWVWGRRVIQTMGKDLTPITPSSALSVLIASNVGIPISSTHCKVGSVVAVGWIRSKKAVDWRLFRNIFLAWFVTVPVAGLFSAAVMALFVYGILPYV</sequence>
<feature type="transmembrane region" description="Helical" evidence="17">
    <location>
        <begin position="7"/>
        <end position="27"/>
    </location>
</feature>
<keyword evidence="4 17" id="KW-0813">Transport</keyword>
<dbReference type="InParanoid" id="A0A673WTZ0"/>
<evidence type="ECO:0000256" key="15">
    <source>
        <dbReference type="ARBA" id="ARBA00023201"/>
    </source>
</evidence>
<keyword evidence="14" id="KW-0325">Glycoprotein</keyword>
<comment type="function">
    <text evidence="17">Sodium-phosphate symporter.</text>
</comment>
<feature type="transmembrane region" description="Helical" evidence="17">
    <location>
        <begin position="401"/>
        <end position="419"/>
    </location>
</feature>
<dbReference type="PANTHER" id="PTHR11101">
    <property type="entry name" value="PHOSPHATE TRANSPORTER"/>
    <property type="match status" value="1"/>
</dbReference>
<keyword evidence="12 17" id="KW-0472">Membrane</keyword>
<comment type="catalytic activity">
    <reaction evidence="16">
        <text>2 Na(+)(out) + phosphate(out) = 2 Na(+)(in) + phosphate(in)</text>
        <dbReference type="Rhea" id="RHEA:71259"/>
        <dbReference type="ChEBI" id="CHEBI:29101"/>
        <dbReference type="ChEBI" id="CHEBI:43474"/>
    </reaction>
</comment>
<evidence type="ECO:0000256" key="5">
    <source>
        <dbReference type="ARBA" id="ARBA00022475"/>
    </source>
</evidence>
<feature type="transmembrane region" description="Helical" evidence="17">
    <location>
        <begin position="186"/>
        <end position="208"/>
    </location>
</feature>
<dbReference type="Pfam" id="PF01384">
    <property type="entry name" value="PHO4"/>
    <property type="match status" value="1"/>
</dbReference>